<organism evidence="2 3">
    <name type="scientific">Liparis tanakae</name>
    <name type="common">Tanaka's snailfish</name>
    <dbReference type="NCBI Taxonomy" id="230148"/>
    <lineage>
        <taxon>Eukaryota</taxon>
        <taxon>Metazoa</taxon>
        <taxon>Chordata</taxon>
        <taxon>Craniata</taxon>
        <taxon>Vertebrata</taxon>
        <taxon>Euteleostomi</taxon>
        <taxon>Actinopterygii</taxon>
        <taxon>Neopterygii</taxon>
        <taxon>Teleostei</taxon>
        <taxon>Neoteleostei</taxon>
        <taxon>Acanthomorphata</taxon>
        <taxon>Eupercaria</taxon>
        <taxon>Perciformes</taxon>
        <taxon>Cottioidei</taxon>
        <taxon>Cottales</taxon>
        <taxon>Liparidae</taxon>
        <taxon>Liparis</taxon>
    </lineage>
</organism>
<feature type="region of interest" description="Disordered" evidence="1">
    <location>
        <begin position="13"/>
        <end position="72"/>
    </location>
</feature>
<dbReference type="Proteomes" id="UP000314294">
    <property type="component" value="Unassembled WGS sequence"/>
</dbReference>
<gene>
    <name evidence="2" type="ORF">EYF80_006501</name>
</gene>
<evidence type="ECO:0000313" key="2">
    <source>
        <dbReference type="EMBL" id="TNN83168.1"/>
    </source>
</evidence>
<dbReference type="EMBL" id="SRLO01000034">
    <property type="protein sequence ID" value="TNN83168.1"/>
    <property type="molecule type" value="Genomic_DNA"/>
</dbReference>
<evidence type="ECO:0000256" key="1">
    <source>
        <dbReference type="SAM" id="MobiDB-lite"/>
    </source>
</evidence>
<comment type="caution">
    <text evidence="2">The sequence shown here is derived from an EMBL/GenBank/DDBJ whole genome shotgun (WGS) entry which is preliminary data.</text>
</comment>
<feature type="compositionally biased region" description="Basic and acidic residues" evidence="1">
    <location>
        <begin position="28"/>
        <end position="63"/>
    </location>
</feature>
<keyword evidence="3" id="KW-1185">Reference proteome</keyword>
<evidence type="ECO:0000313" key="3">
    <source>
        <dbReference type="Proteomes" id="UP000314294"/>
    </source>
</evidence>
<dbReference type="AlphaFoldDB" id="A0A4Z2J0H2"/>
<name>A0A4Z2J0H2_9TELE</name>
<accession>A0A4Z2J0H2</accession>
<sequence length="185" mass="19611">MTQQVCAEVVNIGADCRNNSEPRAPSVSREHPPRAESTLREPRAPSASREHPPRAESTLREPRAPSGAEGGVAAGEVEAAVSHGEGGQVPQSHVLRQQQRLHQAGLLALAQQLRHRGTETSFQSLCKKANTRSSTTVSLLLHTSALVDAVPPSLPGHFTAVVPAGKYNRGFRGAVPYGGAATPRR</sequence>
<protein>
    <submittedName>
        <fullName evidence="2">Uncharacterized protein</fullName>
    </submittedName>
</protein>
<reference evidence="2 3" key="1">
    <citation type="submission" date="2019-03" db="EMBL/GenBank/DDBJ databases">
        <title>First draft genome of Liparis tanakae, snailfish: a comprehensive survey of snailfish specific genes.</title>
        <authorList>
            <person name="Kim W."/>
            <person name="Song I."/>
            <person name="Jeong J.-H."/>
            <person name="Kim D."/>
            <person name="Kim S."/>
            <person name="Ryu S."/>
            <person name="Song J.Y."/>
            <person name="Lee S.K."/>
        </authorList>
    </citation>
    <scope>NUCLEOTIDE SEQUENCE [LARGE SCALE GENOMIC DNA]</scope>
    <source>
        <tissue evidence="2">Muscle</tissue>
    </source>
</reference>
<proteinExistence type="predicted"/>